<accession>A0ABZ2Y227</accession>
<keyword evidence="5 6" id="KW-0560">Oxidoreductase</keyword>
<evidence type="ECO:0000256" key="3">
    <source>
        <dbReference type="ARBA" id="ARBA00022630"/>
    </source>
</evidence>
<dbReference type="Gene3D" id="3.20.20.70">
    <property type="entry name" value="Aldolase class I"/>
    <property type="match status" value="1"/>
</dbReference>
<protein>
    <recommendedName>
        <fullName evidence="2">Probable nitronate monooxygenase</fullName>
    </recommendedName>
</protein>
<evidence type="ECO:0000256" key="4">
    <source>
        <dbReference type="ARBA" id="ARBA00022643"/>
    </source>
</evidence>
<sequence>MKLPSLKIGNLIADIPIIQGGMGVGVSRAKLASAVANEGGIGVISGVQIGFNEPDFESDNKTANIRALQKEIRKARELSPKGIIGVNILTAMNSYKELVLTAVKEKIDLIICGAGLPVDLPELVKNSASKIIPIVSSGKAASVITKMWDKKYQYLPDALIVEGPDAGGHLGFSLEQLNLNPLPNLVDIVKDVLAAIKPFEEKYNKKIPVIAAGGIFDGKDIAKFIKLGASGVQMGTRFVATHECDAHENYKEAYLRASKEDIQIVKSPVGMPGRAIRNELIKALEEANQKITKCYNCLKPCNPTATPYCISKALIQAVKGDTKNGLIFTGTNAYKLNKIISVKQLMNELVTHAESALT</sequence>
<comment type="function">
    <text evidence="1">Nitronate monooxygenase that uses molecular oxygen to catalyze the oxidative denitrification of alkyl nitronates. Acts on propionate 3-nitronate (P3N), the presumed physiological substrate. Probably functions in the detoxification of P3N, a metabolic poison produced by plants and fungi as a defense mechanism.</text>
</comment>
<keyword evidence="3" id="KW-0285">Flavoprotein</keyword>
<keyword evidence="7" id="KW-1185">Reference proteome</keyword>
<evidence type="ECO:0000313" key="7">
    <source>
        <dbReference type="Proteomes" id="UP001486565"/>
    </source>
</evidence>
<keyword evidence="6" id="KW-0503">Monooxygenase</keyword>
<dbReference type="PANTHER" id="PTHR32332">
    <property type="entry name" value="2-NITROPROPANE DIOXYGENASE"/>
    <property type="match status" value="1"/>
</dbReference>
<evidence type="ECO:0000256" key="5">
    <source>
        <dbReference type="ARBA" id="ARBA00023002"/>
    </source>
</evidence>
<reference evidence="6 7" key="1">
    <citation type="submission" date="2023-03" db="EMBL/GenBank/DDBJ databases">
        <title>Novel Species.</title>
        <authorList>
            <person name="Ma S."/>
        </authorList>
    </citation>
    <scope>NUCLEOTIDE SEQUENCE [LARGE SCALE GENOMIC DNA]</scope>
    <source>
        <strain evidence="6 7">LIND6LT2</strain>
    </source>
</reference>
<dbReference type="PANTHER" id="PTHR32332:SF18">
    <property type="entry name" value="2-NITROPROPANE DIOXYGENASE"/>
    <property type="match status" value="1"/>
</dbReference>
<organism evidence="6 7">
    <name type="scientific">Defluviitalea saccharophila</name>
    <dbReference type="NCBI Taxonomy" id="879970"/>
    <lineage>
        <taxon>Bacteria</taxon>
        <taxon>Bacillati</taxon>
        <taxon>Bacillota</taxon>
        <taxon>Clostridia</taxon>
        <taxon>Lachnospirales</taxon>
        <taxon>Defluviitaleaceae</taxon>
        <taxon>Defluviitalea</taxon>
    </lineage>
</organism>
<evidence type="ECO:0000256" key="1">
    <source>
        <dbReference type="ARBA" id="ARBA00003535"/>
    </source>
</evidence>
<dbReference type="RefSeq" id="WP_341876384.1">
    <property type="nucleotide sequence ID" value="NZ_CP121687.1"/>
</dbReference>
<name>A0ABZ2Y227_9FIRM</name>
<dbReference type="Proteomes" id="UP001486565">
    <property type="component" value="Chromosome"/>
</dbReference>
<dbReference type="InterPro" id="IPR004136">
    <property type="entry name" value="NMO"/>
</dbReference>
<evidence type="ECO:0000256" key="2">
    <source>
        <dbReference type="ARBA" id="ARBA00013457"/>
    </source>
</evidence>
<dbReference type="GO" id="GO:0004497">
    <property type="term" value="F:monooxygenase activity"/>
    <property type="evidence" value="ECO:0007669"/>
    <property type="project" value="UniProtKB-KW"/>
</dbReference>
<dbReference type="EMBL" id="CP121687">
    <property type="protein sequence ID" value="WZL69388.1"/>
    <property type="molecule type" value="Genomic_DNA"/>
</dbReference>
<evidence type="ECO:0000313" key="6">
    <source>
        <dbReference type="EMBL" id="WZL69388.1"/>
    </source>
</evidence>
<dbReference type="Pfam" id="PF03060">
    <property type="entry name" value="NMO"/>
    <property type="match status" value="1"/>
</dbReference>
<proteinExistence type="predicted"/>
<dbReference type="SUPFAM" id="SSF51412">
    <property type="entry name" value="Inosine monophosphate dehydrogenase (IMPDH)"/>
    <property type="match status" value="1"/>
</dbReference>
<keyword evidence="4" id="KW-0288">FMN</keyword>
<dbReference type="CDD" id="cd04730">
    <property type="entry name" value="NPD_like"/>
    <property type="match status" value="1"/>
</dbReference>
<gene>
    <name evidence="6" type="ORF">QBE51_11370</name>
</gene>
<dbReference type="InterPro" id="IPR013785">
    <property type="entry name" value="Aldolase_TIM"/>
</dbReference>